<organism evidence="2 3">
    <name type="scientific">Candidatus Phocaeicola faecigallinarum</name>
    <dbReference type="NCBI Taxonomy" id="2838732"/>
    <lineage>
        <taxon>Bacteria</taxon>
        <taxon>Pseudomonadati</taxon>
        <taxon>Bacteroidota</taxon>
        <taxon>Bacteroidia</taxon>
        <taxon>Bacteroidales</taxon>
        <taxon>Bacteroidaceae</taxon>
        <taxon>Phocaeicola</taxon>
    </lineage>
</organism>
<feature type="transmembrane region" description="Helical" evidence="1">
    <location>
        <begin position="12"/>
        <end position="33"/>
    </location>
</feature>
<evidence type="ECO:0000313" key="2">
    <source>
        <dbReference type="EMBL" id="MBU3838411.1"/>
    </source>
</evidence>
<dbReference type="Proteomes" id="UP000783796">
    <property type="component" value="Unassembled WGS sequence"/>
</dbReference>
<gene>
    <name evidence="2" type="ORF">H9777_08900</name>
</gene>
<accession>A0A948WXU0</accession>
<evidence type="ECO:0000313" key="3">
    <source>
        <dbReference type="Proteomes" id="UP000783796"/>
    </source>
</evidence>
<comment type="caution">
    <text evidence="2">The sequence shown here is derived from an EMBL/GenBank/DDBJ whole genome shotgun (WGS) entry which is preliminary data.</text>
</comment>
<sequence length="81" mass="9874">MSRFLTDKTMKYFYKTIVFWYMLIAILIVGLAYTSFYEWRKLEALEEENRQINVFRLQLHDAYVQFLQADFSNDLVTELCQ</sequence>
<evidence type="ECO:0000256" key="1">
    <source>
        <dbReference type="SAM" id="Phobius"/>
    </source>
</evidence>
<protein>
    <submittedName>
        <fullName evidence="2">Uncharacterized protein</fullName>
    </submittedName>
</protein>
<dbReference type="AlphaFoldDB" id="A0A948WXU0"/>
<keyword evidence="1" id="KW-0472">Membrane</keyword>
<proteinExistence type="predicted"/>
<reference evidence="2" key="2">
    <citation type="submission" date="2021-04" db="EMBL/GenBank/DDBJ databases">
        <authorList>
            <person name="Gilroy R."/>
        </authorList>
    </citation>
    <scope>NUCLEOTIDE SEQUENCE</scope>
    <source>
        <strain evidence="2">G4-2901</strain>
    </source>
</reference>
<dbReference type="EMBL" id="JAHLFW010000075">
    <property type="protein sequence ID" value="MBU3838411.1"/>
    <property type="molecule type" value="Genomic_DNA"/>
</dbReference>
<name>A0A948WXU0_9BACT</name>
<keyword evidence="1" id="KW-0812">Transmembrane</keyword>
<reference evidence="2" key="1">
    <citation type="journal article" date="2021" name="PeerJ">
        <title>Extensive microbial diversity within the chicken gut microbiome revealed by metagenomics and culture.</title>
        <authorList>
            <person name="Gilroy R."/>
            <person name="Ravi A."/>
            <person name="Getino M."/>
            <person name="Pursley I."/>
            <person name="Horton D.L."/>
            <person name="Alikhan N.F."/>
            <person name="Baker D."/>
            <person name="Gharbi K."/>
            <person name="Hall N."/>
            <person name="Watson M."/>
            <person name="Adriaenssens E.M."/>
            <person name="Foster-Nyarko E."/>
            <person name="Jarju S."/>
            <person name="Secka A."/>
            <person name="Antonio M."/>
            <person name="Oren A."/>
            <person name="Chaudhuri R.R."/>
            <person name="La Ragione R."/>
            <person name="Hildebrand F."/>
            <person name="Pallen M.J."/>
        </authorList>
    </citation>
    <scope>NUCLEOTIDE SEQUENCE</scope>
    <source>
        <strain evidence="2">G4-2901</strain>
    </source>
</reference>
<keyword evidence="1" id="KW-1133">Transmembrane helix</keyword>